<reference evidence="2" key="1">
    <citation type="submission" date="2014-12" db="EMBL/GenBank/DDBJ databases">
        <title>The draft genome of the Tatumella morbirosei type strain, LMG23360T isolated from pineapple rot.</title>
        <authorList>
            <person name="Smits T.H."/>
            <person name="Palmer M."/>
            <person name="Venter S.N."/>
            <person name="Duffy B."/>
            <person name="Steenkamp E.T."/>
            <person name="Chan W.Y."/>
            <person name="Coutinho T.A."/>
            <person name="Coetzee M.P."/>
            <person name="De Maayer P."/>
        </authorList>
    </citation>
    <scope>NUCLEOTIDE SEQUENCE [LARGE SCALE GENOMIC DNA]</scope>
    <source>
        <strain evidence="2">LMG 23360</strain>
    </source>
</reference>
<protein>
    <submittedName>
        <fullName evidence="2">Arylsulfatase</fullName>
    </submittedName>
</protein>
<dbReference type="InterPro" id="IPR053714">
    <property type="entry name" value="Iso_Racemase_Enz_sf"/>
</dbReference>
<dbReference type="InterPro" id="IPR015942">
    <property type="entry name" value="Asp/Glu/hydantoin_racemase"/>
</dbReference>
<dbReference type="RefSeq" id="WP_038017641.1">
    <property type="nucleotide sequence ID" value="NZ_JPKR02000004.1"/>
</dbReference>
<dbReference type="Gene3D" id="3.40.50.12500">
    <property type="match status" value="1"/>
</dbReference>
<sequence length="224" mass="24125">MKSIVLLHATPVAMQPITEAMQALWPEATAIHLLDEGLSLERAKSSQMTPELRSRFIRFGTYARDMGADGILATCFAFGEPLEALDEMFTIPVLKPNEAMFEAALEHGTRIGMLATFAPAVSGMESEFYALTRQRQSQATLKTLCVPGAIEALRAGDAPRHHALVAEYAAQLADCQAIMLAHFSTSGALATVQAASALPILAAPQSAVLKMKHRLARDTRSDSC</sequence>
<evidence type="ECO:0000256" key="1">
    <source>
        <dbReference type="ARBA" id="ARBA00038414"/>
    </source>
</evidence>
<dbReference type="STRING" id="642227.HA49_05515"/>
<keyword evidence="3" id="KW-1185">Reference proteome</keyword>
<organism evidence="2 3">
    <name type="scientific">Tatumella morbirosei</name>
    <dbReference type="NCBI Taxonomy" id="642227"/>
    <lineage>
        <taxon>Bacteria</taxon>
        <taxon>Pseudomonadati</taxon>
        <taxon>Pseudomonadota</taxon>
        <taxon>Gammaproteobacteria</taxon>
        <taxon>Enterobacterales</taxon>
        <taxon>Erwiniaceae</taxon>
        <taxon>Tatumella</taxon>
    </lineage>
</organism>
<gene>
    <name evidence="2" type="ORF">HA49_05515</name>
</gene>
<accession>A0A095TE11</accession>
<dbReference type="eggNOG" id="COG4126">
    <property type="taxonomic scope" value="Bacteria"/>
</dbReference>
<name>A0A095TE11_9GAMM</name>
<evidence type="ECO:0000313" key="3">
    <source>
        <dbReference type="Proteomes" id="UP000029577"/>
    </source>
</evidence>
<dbReference type="Proteomes" id="UP000029577">
    <property type="component" value="Unassembled WGS sequence"/>
</dbReference>
<dbReference type="GO" id="GO:0047661">
    <property type="term" value="F:amino-acid racemase activity"/>
    <property type="evidence" value="ECO:0007669"/>
    <property type="project" value="InterPro"/>
</dbReference>
<evidence type="ECO:0000313" key="2">
    <source>
        <dbReference type="EMBL" id="KGD74774.1"/>
    </source>
</evidence>
<dbReference type="EMBL" id="JPKR02000004">
    <property type="protein sequence ID" value="KGD74774.1"/>
    <property type="molecule type" value="Genomic_DNA"/>
</dbReference>
<dbReference type="AlphaFoldDB" id="A0A095TE11"/>
<dbReference type="Pfam" id="PF01177">
    <property type="entry name" value="Asp_Glu_race"/>
    <property type="match status" value="1"/>
</dbReference>
<proteinExistence type="inferred from homology"/>
<comment type="caution">
    <text evidence="2">The sequence shown here is derived from an EMBL/GenBank/DDBJ whole genome shotgun (WGS) entry which is preliminary data.</text>
</comment>
<comment type="similarity">
    <text evidence="1">Belongs to the HyuE racemase family.</text>
</comment>